<evidence type="ECO:0000313" key="3">
    <source>
        <dbReference type="Proteomes" id="UP000019443"/>
    </source>
</evidence>
<sequence length="279" mass="31926">MHQRLTGDFLRNLRAVEARVGQIDRRDIRCHHLYIPFLEIAGRYSFHCSQSIDSRAYRPQAHLALLRAGRSRILFVMLELPSHRARYIPSKVNVPGHARDHLYMFVFCFSAHIFMLYPSVDGHIFMNTKQAALARKQLERRLAPLRELKLIAPPRGWMKAIREALGMSTRQLATRMGAAPSRIPAIEKAEVSGATTIKTLREAAAAMNCTFVYAFVPIKPLDDILHERAAEKAGQDMARLDHTMMLENQALLKPDLEDERRRLIDAILAGSPRRLWEND</sequence>
<dbReference type="KEGG" id="rhl:LPU83_pLPU83c_0121"/>
<dbReference type="NCBIfam" id="TIGR02612">
    <property type="entry name" value="mob_myst_A"/>
    <property type="match status" value="1"/>
</dbReference>
<keyword evidence="2" id="KW-0614">Plasmid</keyword>
<organism evidence="2 3">
    <name type="scientific">Rhizobium favelukesii</name>
    <dbReference type="NCBI Taxonomy" id="348824"/>
    <lineage>
        <taxon>Bacteria</taxon>
        <taxon>Pseudomonadati</taxon>
        <taxon>Pseudomonadota</taxon>
        <taxon>Alphaproteobacteria</taxon>
        <taxon>Hyphomicrobiales</taxon>
        <taxon>Rhizobiaceae</taxon>
        <taxon>Rhizobium/Agrobacterium group</taxon>
        <taxon>Rhizobium</taxon>
    </lineage>
</organism>
<dbReference type="CDD" id="cd00093">
    <property type="entry name" value="HTH_XRE"/>
    <property type="match status" value="1"/>
</dbReference>
<dbReference type="InterPro" id="IPR010982">
    <property type="entry name" value="Lambda_DNA-bd_dom_sf"/>
</dbReference>
<dbReference type="SUPFAM" id="SSF47413">
    <property type="entry name" value="lambda repressor-like DNA-binding domains"/>
    <property type="match status" value="1"/>
</dbReference>
<feature type="domain" description="HTH cro/C1-type" evidence="1">
    <location>
        <begin position="158"/>
        <end position="214"/>
    </location>
</feature>
<dbReference type="PATRIC" id="fig|348824.6.peg.4813"/>
<dbReference type="HOGENOM" id="CLU_997070_0_0_5"/>
<protein>
    <submittedName>
        <fullName evidence="2">DNA-binding protein</fullName>
    </submittedName>
</protein>
<accession>W6RPA7</accession>
<dbReference type="EMBL" id="HG916854">
    <property type="protein sequence ID" value="CDM60683.1"/>
    <property type="molecule type" value="Genomic_DNA"/>
</dbReference>
<dbReference type="GO" id="GO:0003677">
    <property type="term" value="F:DNA binding"/>
    <property type="evidence" value="ECO:0007669"/>
    <property type="project" value="UniProtKB-KW"/>
</dbReference>
<dbReference type="PROSITE" id="PS50943">
    <property type="entry name" value="HTH_CROC1"/>
    <property type="match status" value="1"/>
</dbReference>
<dbReference type="Proteomes" id="UP000019443">
    <property type="component" value="Plasmid pLPU83c"/>
</dbReference>
<geneLocation type="plasmid" evidence="2 3">
    <name>pLPU83c</name>
</geneLocation>
<proteinExistence type="predicted"/>
<evidence type="ECO:0000259" key="1">
    <source>
        <dbReference type="PROSITE" id="PS50943"/>
    </source>
</evidence>
<dbReference type="Gene3D" id="1.10.260.40">
    <property type="entry name" value="lambda repressor-like DNA-binding domains"/>
    <property type="match status" value="1"/>
</dbReference>
<keyword evidence="3" id="KW-1185">Reference proteome</keyword>
<evidence type="ECO:0000313" key="2">
    <source>
        <dbReference type="EMBL" id="CDM60683.1"/>
    </source>
</evidence>
<name>W6RPA7_9HYPH</name>
<dbReference type="SMART" id="SM00530">
    <property type="entry name" value="HTH_XRE"/>
    <property type="match status" value="1"/>
</dbReference>
<gene>
    <name evidence="2" type="ORF">LPU83_pLPU83c_0121</name>
</gene>
<keyword evidence="2" id="KW-0238">DNA-binding</keyword>
<reference evidence="2" key="1">
    <citation type="submission" date="2013-11" db="EMBL/GenBank/DDBJ databases">
        <title>Draft genome sequence of the broad-host-range Rhizobium sp. LPU83 strain, a member of the low-genetic diversity Oregon-like Rhizobium sp. group.</title>
        <authorList>
            <person name="Wibberg D."/>
            <person name="Puehler A."/>
            <person name="Schlueter A."/>
        </authorList>
    </citation>
    <scope>NUCLEOTIDE SEQUENCE [LARGE SCALE GENOMIC DNA]</scope>
    <source>
        <strain evidence="2">LPU83</strain>
        <plasmid evidence="2">pLPU83c</plasmid>
    </source>
</reference>
<dbReference type="InterPro" id="IPR001387">
    <property type="entry name" value="Cro/C1-type_HTH"/>
</dbReference>
<dbReference type="AlphaFoldDB" id="W6RPA7"/>
<dbReference type="Pfam" id="PF01381">
    <property type="entry name" value="HTH_3"/>
    <property type="match status" value="1"/>
</dbReference>
<dbReference type="InterPro" id="IPR013435">
    <property type="entry name" value="Mobile_mystery_prot_A"/>
</dbReference>